<organism evidence="4 5">
    <name type="scientific">Sphingomicrobium clamense</name>
    <dbReference type="NCBI Taxonomy" id="2851013"/>
    <lineage>
        <taxon>Bacteria</taxon>
        <taxon>Pseudomonadati</taxon>
        <taxon>Pseudomonadota</taxon>
        <taxon>Alphaproteobacteria</taxon>
        <taxon>Sphingomonadales</taxon>
        <taxon>Sphingomonadaceae</taxon>
        <taxon>Sphingomicrobium</taxon>
    </lineage>
</organism>
<gene>
    <name evidence="4" type="ORF">KTQ36_00645</name>
</gene>
<evidence type="ECO:0000313" key="5">
    <source>
        <dbReference type="Proteomes" id="UP000698028"/>
    </source>
</evidence>
<dbReference type="Pfam" id="PF20114">
    <property type="entry name" value="DUF6504"/>
    <property type="match status" value="1"/>
</dbReference>
<dbReference type="InterPro" id="IPR045443">
    <property type="entry name" value="DUF6504"/>
</dbReference>
<accession>A0ABS6V2M3</accession>
<name>A0ABS6V2M3_9SPHN</name>
<dbReference type="PANTHER" id="PTHR35369">
    <property type="entry name" value="BLR3025 PROTEIN-RELATED"/>
    <property type="match status" value="1"/>
</dbReference>
<evidence type="ECO:0000259" key="3">
    <source>
        <dbReference type="Pfam" id="PF20114"/>
    </source>
</evidence>
<evidence type="ECO:0000256" key="1">
    <source>
        <dbReference type="ARBA" id="ARBA00022763"/>
    </source>
</evidence>
<proteinExistence type="predicted"/>
<dbReference type="CDD" id="cd03468">
    <property type="entry name" value="PolY_like"/>
    <property type="match status" value="1"/>
</dbReference>
<evidence type="ECO:0000259" key="2">
    <source>
        <dbReference type="Pfam" id="PF00817"/>
    </source>
</evidence>
<dbReference type="InterPro" id="IPR050356">
    <property type="entry name" value="SulA_CellDiv_inhibitor"/>
</dbReference>
<dbReference type="InterPro" id="IPR001126">
    <property type="entry name" value="UmuC"/>
</dbReference>
<feature type="domain" description="UmuC" evidence="2">
    <location>
        <begin position="15"/>
        <end position="124"/>
    </location>
</feature>
<comment type="caution">
    <text evidence="4">The sequence shown here is derived from an EMBL/GenBank/DDBJ whole genome shotgun (WGS) entry which is preliminary data.</text>
</comment>
<feature type="domain" description="DUF6504" evidence="3">
    <location>
        <begin position="421"/>
        <end position="494"/>
    </location>
</feature>
<dbReference type="Proteomes" id="UP000698028">
    <property type="component" value="Unassembled WGS sequence"/>
</dbReference>
<keyword evidence="1" id="KW-0227">DNA damage</keyword>
<protein>
    <submittedName>
        <fullName evidence="4">DNA polymerase Y family protein</fullName>
    </submittedName>
</protein>
<reference evidence="4 5" key="1">
    <citation type="submission" date="2021-07" db="EMBL/GenBank/DDBJ databases">
        <title>The draft genome sequence of Sphingomicrobium sp. B8.</title>
        <authorList>
            <person name="Mu L."/>
        </authorList>
    </citation>
    <scope>NUCLEOTIDE SEQUENCE [LARGE SCALE GENOMIC DNA]</scope>
    <source>
        <strain evidence="4 5">B8</strain>
    </source>
</reference>
<evidence type="ECO:0000313" key="4">
    <source>
        <dbReference type="EMBL" id="MBW0143805.1"/>
    </source>
</evidence>
<dbReference type="Pfam" id="PF00817">
    <property type="entry name" value="IMS"/>
    <property type="match status" value="1"/>
</dbReference>
<sequence>MERRVALTREGPHGLIVHAVSDAASEGGARSGQRLTDARALDPSLEAVPCDLQGDTALIERLARWAGRWSPEVEVDGEDALRLDATGVAHLFGGERKMLDEIERRFAGLGLTARVAMAPTPAAAFALAKYGSPAGDAGRGILDLASPPRNKLERRSQQGRLAALLAPLPVAALRLPDTVTRTLERLGLKTLGALAGVPRRGLARRFRERDNPLDALDRMLGRRAEPLTPTRLEPPPRAMMRFAEPVTDPAIGPQALAKLVPDLARTLEAKRLGGRRLVLSGYRVDGSVTQVEAATAYATRDLTHLIRLLAEKAQALDPGYGIDAVTLTALWTEPLDAAQDTLEGGQPAAVAVGQLTDRLAAKLGAERVCRPQPFASHKPEHASGWRQALADPQEVEEPPLKAPRPERLLDTPEAIAVIYATPEGLPRRFMWRRAVHDIARVEGPERIAPEWWRERGTARLRDYYRVEDKSGRRYWIYREGLFGDGRGGDPTWYIHGLFG</sequence>
<dbReference type="EMBL" id="JAHVAH010000001">
    <property type="protein sequence ID" value="MBW0143805.1"/>
    <property type="molecule type" value="Genomic_DNA"/>
</dbReference>
<dbReference type="PANTHER" id="PTHR35369:SF2">
    <property type="entry name" value="BLR3025 PROTEIN"/>
    <property type="match status" value="1"/>
</dbReference>
<keyword evidence="5" id="KW-1185">Reference proteome</keyword>